<dbReference type="AlphaFoldDB" id="A0A9E9NU80"/>
<evidence type="ECO:0000313" key="1">
    <source>
        <dbReference type="EMBL" id="WAV92056.1"/>
    </source>
</evidence>
<dbReference type="EMBL" id="CP098251">
    <property type="protein sequence ID" value="WAV92056.1"/>
    <property type="molecule type" value="Genomic_DNA"/>
</dbReference>
<reference evidence="1" key="1">
    <citation type="journal article" date="2022" name="Front. Microbiol.">
        <title>New perspectives on an old grouping: The genomic and phenotypic variability of Oxalobacter formigenes and the implications for calcium oxalate stone prevention.</title>
        <authorList>
            <person name="Chmiel J.A."/>
            <person name="Carr C."/>
            <person name="Stuivenberg G.A."/>
            <person name="Venema R."/>
            <person name="Chanyi R.M."/>
            <person name="Al K.F."/>
            <person name="Giguere D."/>
            <person name="Say H."/>
            <person name="Akouris P.P."/>
            <person name="Dominguez Romero S.A."/>
            <person name="Kwong A."/>
            <person name="Tai V."/>
            <person name="Koval S.F."/>
            <person name="Razvi H."/>
            <person name="Bjazevic J."/>
            <person name="Burton J.P."/>
        </authorList>
    </citation>
    <scope>NUCLEOTIDE SEQUENCE</scope>
    <source>
        <strain evidence="1">OxK</strain>
    </source>
</reference>
<dbReference type="RefSeq" id="WP_269284414.1">
    <property type="nucleotide sequence ID" value="NZ_CP098251.1"/>
</dbReference>
<dbReference type="Proteomes" id="UP001164819">
    <property type="component" value="Chromosome"/>
</dbReference>
<protein>
    <submittedName>
        <fullName evidence="1">Uncharacterized protein</fullName>
    </submittedName>
</protein>
<organism evidence="1">
    <name type="scientific">Oxalobacter aliiformigenes</name>
    <dbReference type="NCBI Taxonomy" id="2946593"/>
    <lineage>
        <taxon>Bacteria</taxon>
        <taxon>Pseudomonadati</taxon>
        <taxon>Pseudomonadota</taxon>
        <taxon>Betaproteobacteria</taxon>
        <taxon>Burkholderiales</taxon>
        <taxon>Oxalobacteraceae</taxon>
        <taxon>Oxalobacter</taxon>
    </lineage>
</organism>
<accession>A0A9E9NU80</accession>
<name>A0A9E9NU80_9BURK</name>
<gene>
    <name evidence="1" type="ORF">NB646_04895</name>
</gene>
<proteinExistence type="predicted"/>
<sequence length="46" mass="4651">MPKGGASVFHGMMGVPDGVGRHGKMAAAENGGAIAVLCHRLVHQVV</sequence>